<evidence type="ECO:0000256" key="3">
    <source>
        <dbReference type="ARBA" id="ARBA00022517"/>
    </source>
</evidence>
<dbReference type="Pfam" id="PF17903">
    <property type="entry name" value="KH_KRR1_1st"/>
    <property type="match status" value="1"/>
</dbReference>
<keyword evidence="11" id="KW-1185">Reference proteome</keyword>
<accession>A0AAW0LRP4</accession>
<reference evidence="10 11" key="1">
    <citation type="journal article" date="2018" name="Sci. Data">
        <title>The draft genome sequence of cork oak.</title>
        <authorList>
            <person name="Ramos A.M."/>
            <person name="Usie A."/>
            <person name="Barbosa P."/>
            <person name="Barros P.M."/>
            <person name="Capote T."/>
            <person name="Chaves I."/>
            <person name="Simoes F."/>
            <person name="Abreu I."/>
            <person name="Carrasquinho I."/>
            <person name="Faro C."/>
            <person name="Guimaraes J.B."/>
            <person name="Mendonca D."/>
            <person name="Nobrega F."/>
            <person name="Rodrigues L."/>
            <person name="Saibo N.J.M."/>
            <person name="Varela M.C."/>
            <person name="Egas C."/>
            <person name="Matos J."/>
            <person name="Miguel C.M."/>
            <person name="Oliveira M.M."/>
            <person name="Ricardo C.P."/>
            <person name="Goncalves S."/>
        </authorList>
    </citation>
    <scope>NUCLEOTIDE SEQUENCE [LARGE SCALE GENOMIC DNA]</scope>
    <source>
        <strain evidence="11">cv. HL8</strain>
    </source>
</reference>
<evidence type="ECO:0000256" key="7">
    <source>
        <dbReference type="ARBA" id="ARBA00023274"/>
    </source>
</evidence>
<keyword evidence="7" id="KW-0687">Ribonucleoprotein</keyword>
<sequence>MNWAMEHENNGYISQQPKFDLSWNETGMLEVSSFSTLFPQYREKYLQEVWPTVKSSLKEMTVSTTRKTRDPYSLIKARDLIKLLSRSFPVHQGNTVSTMGSFKGLKQIRRIVEDCILNKMHPVYHIKKKGNGVWEAKSVENIEAESYIAAAG</sequence>
<dbReference type="GO" id="GO:0003723">
    <property type="term" value="F:RNA binding"/>
    <property type="evidence" value="ECO:0007669"/>
    <property type="project" value="UniProtKB-KW"/>
</dbReference>
<comment type="similarity">
    <text evidence="2">Belongs to the KRR1 family.</text>
</comment>
<dbReference type="PANTHER" id="PTHR12581">
    <property type="entry name" value="HIV-1 REV BINDING PROTEIN 2, 3"/>
    <property type="match status" value="1"/>
</dbReference>
<dbReference type="Gene3D" id="3.30.1370.10">
    <property type="entry name" value="K Homology domain, type 1"/>
    <property type="match status" value="1"/>
</dbReference>
<evidence type="ECO:0000313" key="11">
    <source>
        <dbReference type="Proteomes" id="UP000237347"/>
    </source>
</evidence>
<proteinExistence type="inferred from homology"/>
<keyword evidence="6" id="KW-0539">Nucleus</keyword>
<evidence type="ECO:0000256" key="6">
    <source>
        <dbReference type="ARBA" id="ARBA00023242"/>
    </source>
</evidence>
<evidence type="ECO:0000256" key="2">
    <source>
        <dbReference type="ARBA" id="ARBA00009344"/>
    </source>
</evidence>
<organism evidence="10 11">
    <name type="scientific">Quercus suber</name>
    <name type="common">Cork oak</name>
    <dbReference type="NCBI Taxonomy" id="58331"/>
    <lineage>
        <taxon>Eukaryota</taxon>
        <taxon>Viridiplantae</taxon>
        <taxon>Streptophyta</taxon>
        <taxon>Embryophyta</taxon>
        <taxon>Tracheophyta</taxon>
        <taxon>Spermatophyta</taxon>
        <taxon>Magnoliopsida</taxon>
        <taxon>eudicotyledons</taxon>
        <taxon>Gunneridae</taxon>
        <taxon>Pentapetalae</taxon>
        <taxon>rosids</taxon>
        <taxon>fabids</taxon>
        <taxon>Fagales</taxon>
        <taxon>Fagaceae</taxon>
        <taxon>Quercus</taxon>
    </lineage>
</organism>
<comment type="subcellular location">
    <subcellularLocation>
        <location evidence="1">Nucleus</location>
        <location evidence="1">Nucleolus</location>
    </subcellularLocation>
</comment>
<dbReference type="PANTHER" id="PTHR12581:SF0">
    <property type="entry name" value="KRR1 SMALL SUBUNIT PROCESSOME COMPONENT HOMOLOG"/>
    <property type="match status" value="1"/>
</dbReference>
<dbReference type="InterPro" id="IPR036612">
    <property type="entry name" value="KH_dom_type_1_sf"/>
</dbReference>
<evidence type="ECO:0000256" key="5">
    <source>
        <dbReference type="ARBA" id="ARBA00022884"/>
    </source>
</evidence>
<evidence type="ECO:0000256" key="8">
    <source>
        <dbReference type="ARBA" id="ARBA00032993"/>
    </source>
</evidence>
<evidence type="ECO:0000259" key="9">
    <source>
        <dbReference type="Pfam" id="PF17903"/>
    </source>
</evidence>
<protein>
    <recommendedName>
        <fullName evidence="8">KRR-R motif-containing protein 1</fullName>
    </recommendedName>
</protein>
<evidence type="ECO:0000256" key="1">
    <source>
        <dbReference type="ARBA" id="ARBA00004604"/>
    </source>
</evidence>
<dbReference type="AlphaFoldDB" id="A0AAW0LRP4"/>
<dbReference type="Proteomes" id="UP000237347">
    <property type="component" value="Unassembled WGS sequence"/>
</dbReference>
<keyword evidence="4" id="KW-0698">rRNA processing</keyword>
<name>A0AAW0LRP4_QUESU</name>
<dbReference type="InterPro" id="IPR024166">
    <property type="entry name" value="rRNA_assembly_KRR1"/>
</dbReference>
<keyword evidence="5" id="KW-0694">RNA-binding</keyword>
<dbReference type="GO" id="GO:0032040">
    <property type="term" value="C:small-subunit processome"/>
    <property type="evidence" value="ECO:0007669"/>
    <property type="project" value="TreeGrafter"/>
</dbReference>
<dbReference type="GO" id="GO:0006364">
    <property type="term" value="P:rRNA processing"/>
    <property type="evidence" value="ECO:0007669"/>
    <property type="project" value="UniProtKB-KW"/>
</dbReference>
<dbReference type="InterPro" id="IPR041174">
    <property type="entry name" value="KRR1-like_KH1"/>
</dbReference>
<feature type="non-terminal residue" evidence="10">
    <location>
        <position position="152"/>
    </location>
</feature>
<dbReference type="EMBL" id="PKMF04000066">
    <property type="protein sequence ID" value="KAK7853377.1"/>
    <property type="molecule type" value="Genomic_DNA"/>
</dbReference>
<keyword evidence="3" id="KW-0690">Ribosome biogenesis</keyword>
<dbReference type="InterPro" id="IPR048550">
    <property type="entry name" value="KRR1-like_KH1_euk"/>
</dbReference>
<comment type="caution">
    <text evidence="10">The sequence shown here is derived from an EMBL/GenBank/DDBJ whole genome shotgun (WGS) entry which is preliminary data.</text>
</comment>
<gene>
    <name evidence="10" type="primary">dbe_2</name>
    <name evidence="10" type="ORF">CFP56_036119</name>
</gene>
<evidence type="ECO:0000256" key="4">
    <source>
        <dbReference type="ARBA" id="ARBA00022552"/>
    </source>
</evidence>
<dbReference type="CDD" id="cd22393">
    <property type="entry name" value="KH-I_KRR1_rpt1"/>
    <property type="match status" value="1"/>
</dbReference>
<feature type="domain" description="KRR1 small subunit processome component first KH" evidence="9">
    <location>
        <begin position="32"/>
        <end position="96"/>
    </location>
</feature>
<evidence type="ECO:0000313" key="10">
    <source>
        <dbReference type="EMBL" id="KAK7853377.1"/>
    </source>
</evidence>